<feature type="signal peptide" evidence="6">
    <location>
        <begin position="1"/>
        <end position="18"/>
    </location>
</feature>
<gene>
    <name evidence="8" type="ORF">K444DRAFT_613026</name>
</gene>
<dbReference type="PROSITE" id="PS00141">
    <property type="entry name" value="ASP_PROTEASE"/>
    <property type="match status" value="1"/>
</dbReference>
<dbReference type="InterPro" id="IPR021109">
    <property type="entry name" value="Peptidase_aspartic_dom_sf"/>
</dbReference>
<dbReference type="GO" id="GO:0004190">
    <property type="term" value="F:aspartic-type endopeptidase activity"/>
    <property type="evidence" value="ECO:0007669"/>
    <property type="project" value="UniProtKB-KW"/>
</dbReference>
<dbReference type="PROSITE" id="PS51767">
    <property type="entry name" value="PEPTIDASE_A1"/>
    <property type="match status" value="1"/>
</dbReference>
<keyword evidence="6" id="KW-0732">Signal</keyword>
<dbReference type="PANTHER" id="PTHR47966">
    <property type="entry name" value="BETA-SITE APP-CLEAVING ENZYME, ISOFORM A-RELATED"/>
    <property type="match status" value="1"/>
</dbReference>
<feature type="active site" evidence="3">
    <location>
        <position position="79"/>
    </location>
</feature>
<keyword evidence="4 8" id="KW-0645">Protease</keyword>
<dbReference type="Proteomes" id="UP000235371">
    <property type="component" value="Unassembled WGS sequence"/>
</dbReference>
<evidence type="ECO:0000256" key="6">
    <source>
        <dbReference type="SAM" id="SignalP"/>
    </source>
</evidence>
<feature type="active site" evidence="3">
    <location>
        <position position="276"/>
    </location>
</feature>
<feature type="region of interest" description="Disordered" evidence="5">
    <location>
        <begin position="409"/>
        <end position="462"/>
    </location>
</feature>
<name>A0A2J6TAE4_9HELO</name>
<dbReference type="Pfam" id="PF00026">
    <property type="entry name" value="Asp"/>
    <property type="match status" value="1"/>
</dbReference>
<dbReference type="InterPro" id="IPR001969">
    <property type="entry name" value="Aspartic_peptidase_AS"/>
</dbReference>
<dbReference type="RefSeq" id="XP_024736898.1">
    <property type="nucleotide sequence ID" value="XM_024880259.1"/>
</dbReference>
<dbReference type="InParanoid" id="A0A2J6TAE4"/>
<evidence type="ECO:0000256" key="5">
    <source>
        <dbReference type="SAM" id="MobiDB-lite"/>
    </source>
</evidence>
<dbReference type="SUPFAM" id="SSF50630">
    <property type="entry name" value="Acid proteases"/>
    <property type="match status" value="1"/>
</dbReference>
<feature type="compositionally biased region" description="Low complexity" evidence="5">
    <location>
        <begin position="411"/>
        <end position="462"/>
    </location>
</feature>
<evidence type="ECO:0000313" key="9">
    <source>
        <dbReference type="Proteomes" id="UP000235371"/>
    </source>
</evidence>
<keyword evidence="9" id="KW-1185">Reference proteome</keyword>
<dbReference type="InterPro" id="IPR001461">
    <property type="entry name" value="Aspartic_peptidase_A1"/>
</dbReference>
<sequence length="644" mass="66349">MLSTPLTAVLALATLSSASVLPNTKRDAILKLPVTTVNQTCPLTKRQDLVDLANTQTGTRYLISFSIGTPEQTVKVAIDTGSSDTWVNPTCSTSGGTADTALCNSLPVFQPGSSSTLQDTGVPMNLAYGRGTAQGEYYKDTLVLGGSTVTGQQFGVATSTSDLPNGFMGVGPGIELTGYPTIIDTLATEGITQSRAFSLDLRGVDSTTGSIIFGGIDTMKYTGVLEKRPIIPAALAPDNFDRYWIYMSSVGITKPGAAPKTYPAPSNPAGQPVFLDSGGTLSRLPTTLFNAILADFPTATADPAGSGIYEVPCSVAAEDGTMDFGFGNTVVHVPFHEFIWQAGTNLCALGVVADDSSFVLGDSFLRAAYVVYDQDNQNLLVANAADCGTNLVAISKGVDAVPSITGACGGSSTSSSSSTTPTTTPSSSTSSKPTVSTSSSTRYSNSTTTPTYPSSTTAPTYPSSTLSTVYSTTTYTVSSCAPTVTNCPYGHLTTETISLYTTYCPVEATYTPVAATYTPIAIAFTPVAVAFTPVAVTYAPVPTTYGPIQSIVYVTTTYTISSCAASVEHCPYGSTTTETYATYTHVAPTGTASVYPYVTPTGTGSVYPYATASSKGQEYTGGAGKVVGGAGMLMLVGLAGLALL</sequence>
<evidence type="ECO:0000256" key="1">
    <source>
        <dbReference type="ARBA" id="ARBA00007447"/>
    </source>
</evidence>
<dbReference type="PRINTS" id="PR00792">
    <property type="entry name" value="PEPSIN"/>
</dbReference>
<feature type="chain" id="PRO_5014352340" evidence="6">
    <location>
        <begin position="19"/>
        <end position="644"/>
    </location>
</feature>
<feature type="domain" description="Peptidase A1" evidence="7">
    <location>
        <begin position="61"/>
        <end position="382"/>
    </location>
</feature>
<evidence type="ECO:0000259" key="7">
    <source>
        <dbReference type="PROSITE" id="PS51767"/>
    </source>
</evidence>
<dbReference type="GeneID" id="36588336"/>
<keyword evidence="4" id="KW-0378">Hydrolase</keyword>
<proteinExistence type="inferred from homology"/>
<keyword evidence="2 4" id="KW-0064">Aspartyl protease</keyword>
<dbReference type="Gene3D" id="2.40.70.10">
    <property type="entry name" value="Acid Proteases"/>
    <property type="match status" value="2"/>
</dbReference>
<dbReference type="STRING" id="1095630.A0A2J6TAE4"/>
<dbReference type="GO" id="GO:0006508">
    <property type="term" value="P:proteolysis"/>
    <property type="evidence" value="ECO:0007669"/>
    <property type="project" value="UniProtKB-KW"/>
</dbReference>
<dbReference type="EMBL" id="KZ613803">
    <property type="protein sequence ID" value="PMD59994.1"/>
    <property type="molecule type" value="Genomic_DNA"/>
</dbReference>
<organism evidence="8 9">
    <name type="scientific">Hyaloscypha bicolor E</name>
    <dbReference type="NCBI Taxonomy" id="1095630"/>
    <lineage>
        <taxon>Eukaryota</taxon>
        <taxon>Fungi</taxon>
        <taxon>Dikarya</taxon>
        <taxon>Ascomycota</taxon>
        <taxon>Pezizomycotina</taxon>
        <taxon>Leotiomycetes</taxon>
        <taxon>Helotiales</taxon>
        <taxon>Hyaloscyphaceae</taxon>
        <taxon>Hyaloscypha</taxon>
        <taxon>Hyaloscypha bicolor</taxon>
    </lineage>
</organism>
<evidence type="ECO:0000256" key="4">
    <source>
        <dbReference type="RuleBase" id="RU000454"/>
    </source>
</evidence>
<evidence type="ECO:0000256" key="3">
    <source>
        <dbReference type="PIRSR" id="PIRSR601461-1"/>
    </source>
</evidence>
<evidence type="ECO:0000256" key="2">
    <source>
        <dbReference type="ARBA" id="ARBA00022750"/>
    </source>
</evidence>
<dbReference type="PANTHER" id="PTHR47966:SF65">
    <property type="entry name" value="ASPARTIC-TYPE ENDOPEPTIDASE"/>
    <property type="match status" value="1"/>
</dbReference>
<evidence type="ECO:0000313" key="8">
    <source>
        <dbReference type="EMBL" id="PMD59994.1"/>
    </source>
</evidence>
<comment type="similarity">
    <text evidence="1 4">Belongs to the peptidase A1 family.</text>
</comment>
<accession>A0A2J6TAE4</accession>
<dbReference type="OrthoDB" id="771136at2759"/>
<dbReference type="InterPro" id="IPR033121">
    <property type="entry name" value="PEPTIDASE_A1"/>
</dbReference>
<dbReference type="AlphaFoldDB" id="A0A2J6TAE4"/>
<reference evidence="8 9" key="1">
    <citation type="submission" date="2016-04" db="EMBL/GenBank/DDBJ databases">
        <title>A degradative enzymes factory behind the ericoid mycorrhizal symbiosis.</title>
        <authorList>
            <consortium name="DOE Joint Genome Institute"/>
            <person name="Martino E."/>
            <person name="Morin E."/>
            <person name="Grelet G."/>
            <person name="Kuo A."/>
            <person name="Kohler A."/>
            <person name="Daghino S."/>
            <person name="Barry K."/>
            <person name="Choi C."/>
            <person name="Cichocki N."/>
            <person name="Clum A."/>
            <person name="Copeland A."/>
            <person name="Hainaut M."/>
            <person name="Haridas S."/>
            <person name="Labutti K."/>
            <person name="Lindquist E."/>
            <person name="Lipzen A."/>
            <person name="Khouja H.-R."/>
            <person name="Murat C."/>
            <person name="Ohm R."/>
            <person name="Olson A."/>
            <person name="Spatafora J."/>
            <person name="Veneault-Fourrey C."/>
            <person name="Henrissat B."/>
            <person name="Grigoriev I."/>
            <person name="Martin F."/>
            <person name="Perotto S."/>
        </authorList>
    </citation>
    <scope>NUCLEOTIDE SEQUENCE [LARGE SCALE GENOMIC DNA]</scope>
    <source>
        <strain evidence="8 9">E</strain>
    </source>
</reference>
<protein>
    <submittedName>
        <fullName evidence="8">Acid protease</fullName>
    </submittedName>
</protein>